<organism evidence="1">
    <name type="scientific">Picea sitchensis</name>
    <name type="common">Sitka spruce</name>
    <name type="synonym">Pinus sitchensis</name>
    <dbReference type="NCBI Taxonomy" id="3332"/>
    <lineage>
        <taxon>Eukaryota</taxon>
        <taxon>Viridiplantae</taxon>
        <taxon>Streptophyta</taxon>
        <taxon>Embryophyta</taxon>
        <taxon>Tracheophyta</taxon>
        <taxon>Spermatophyta</taxon>
        <taxon>Pinopsida</taxon>
        <taxon>Pinidae</taxon>
        <taxon>Conifers I</taxon>
        <taxon>Pinales</taxon>
        <taxon>Pinaceae</taxon>
        <taxon>Picea</taxon>
    </lineage>
</organism>
<dbReference type="AlphaFoldDB" id="A0A6B9XTR6"/>
<accession>A0A6B9XTR6</accession>
<reference evidence="1" key="1">
    <citation type="submission" date="2019-03" db="EMBL/GenBank/DDBJ databases">
        <title>Largest Complete Mitochondrial Genome of a Gymnosperm, Sitka Spruce (Picea sitchensis), Indicates Complex Physical Structure.</title>
        <authorList>
            <person name="Jackman S.D."/>
            <person name="Coombe L."/>
            <person name="Warren R."/>
            <person name="Kirk H."/>
            <person name="Trinh E."/>
            <person name="McLeod T."/>
            <person name="Pleasance S."/>
            <person name="Pandoh P."/>
            <person name="Zhao Y."/>
            <person name="Coope R."/>
            <person name="Bousquet J."/>
            <person name="Bohlmann J.C."/>
            <person name="Jones S.J.M."/>
            <person name="Birol I."/>
        </authorList>
    </citation>
    <scope>NUCLEOTIDE SEQUENCE</scope>
    <source>
        <strain evidence="1">Q903</strain>
    </source>
</reference>
<protein>
    <submittedName>
        <fullName evidence="1">Uncharacterized protein</fullName>
    </submittedName>
</protein>
<name>A0A6B9XTR6_PICSI</name>
<geneLocation type="mitochondrion" evidence="1"/>
<proteinExistence type="predicted"/>
<evidence type="ECO:0000313" key="1">
    <source>
        <dbReference type="EMBL" id="QHR91463.1"/>
    </source>
</evidence>
<dbReference type="EMBL" id="MK697702">
    <property type="protein sequence ID" value="QHR91463.1"/>
    <property type="molecule type" value="Genomic_DNA"/>
</dbReference>
<gene>
    <name evidence="1" type="primary">orf05529</name>
    <name evidence="1" type="ORF">Q903MT_gene5497</name>
</gene>
<keyword evidence="1" id="KW-0496">Mitochondrion</keyword>
<sequence length="49" mass="5461">MAEPGTAKRLLTGAALLWMEAAQKPRLRNCLVPLCVQDIILCLPMKERP</sequence>